<sequence>MVETEMDPLKWRKQCHKACVRDLTPSSETANLGSLLDRSPTLPRSSFSTLVSLPEQRVRSRLSSVEGLMSLQDGSDTGELMLRSESVSTEFRNIRFFRGMLA</sequence>
<protein>
    <submittedName>
        <fullName evidence="1">Uncharacterized protein</fullName>
    </submittedName>
</protein>
<reference evidence="1" key="1">
    <citation type="submission" date="2021-05" db="EMBL/GenBank/DDBJ databases">
        <authorList>
            <person name="Pan Q."/>
            <person name="Jouanno E."/>
            <person name="Zahm M."/>
            <person name="Klopp C."/>
            <person name="Cabau C."/>
            <person name="Louis A."/>
            <person name="Berthelot C."/>
            <person name="Parey E."/>
            <person name="Roest Crollius H."/>
            <person name="Montfort J."/>
            <person name="Robinson-Rechavi M."/>
            <person name="Bouchez O."/>
            <person name="Lampietro C."/>
            <person name="Lopez Roques C."/>
            <person name="Donnadieu C."/>
            <person name="Postlethwait J."/>
            <person name="Bobe J."/>
            <person name="Dillon D."/>
            <person name="Chandos A."/>
            <person name="von Hippel F."/>
            <person name="Guiguen Y."/>
        </authorList>
    </citation>
    <scope>NUCLEOTIDE SEQUENCE</scope>
    <source>
        <strain evidence="1">YG-Jan2019</strain>
    </source>
</reference>
<organism evidence="1 2">
    <name type="scientific">Dallia pectoralis</name>
    <name type="common">Alaska blackfish</name>
    <dbReference type="NCBI Taxonomy" id="75939"/>
    <lineage>
        <taxon>Eukaryota</taxon>
        <taxon>Metazoa</taxon>
        <taxon>Chordata</taxon>
        <taxon>Craniata</taxon>
        <taxon>Vertebrata</taxon>
        <taxon>Euteleostomi</taxon>
        <taxon>Actinopterygii</taxon>
        <taxon>Neopterygii</taxon>
        <taxon>Teleostei</taxon>
        <taxon>Protacanthopterygii</taxon>
        <taxon>Esociformes</taxon>
        <taxon>Umbridae</taxon>
        <taxon>Dallia</taxon>
    </lineage>
</organism>
<dbReference type="Proteomes" id="UP001157502">
    <property type="component" value="Chromosome 29"/>
</dbReference>
<accession>A0ACC2FDW5</accession>
<dbReference type="EMBL" id="CM055756">
    <property type="protein sequence ID" value="KAJ7989527.1"/>
    <property type="molecule type" value="Genomic_DNA"/>
</dbReference>
<gene>
    <name evidence="1" type="ORF">DPEC_G00305470</name>
</gene>
<name>A0ACC2FDW5_DALPE</name>
<evidence type="ECO:0000313" key="1">
    <source>
        <dbReference type="EMBL" id="KAJ7989527.1"/>
    </source>
</evidence>
<evidence type="ECO:0000313" key="2">
    <source>
        <dbReference type="Proteomes" id="UP001157502"/>
    </source>
</evidence>
<keyword evidence="2" id="KW-1185">Reference proteome</keyword>
<proteinExistence type="predicted"/>
<comment type="caution">
    <text evidence="1">The sequence shown here is derived from an EMBL/GenBank/DDBJ whole genome shotgun (WGS) entry which is preliminary data.</text>
</comment>